<feature type="domain" description="DUF3638" evidence="1">
    <location>
        <begin position="1910"/>
        <end position="2114"/>
    </location>
</feature>
<dbReference type="RefSeq" id="WP_006870275.1">
    <property type="nucleotide sequence ID" value="NZ_JH413811.1"/>
</dbReference>
<dbReference type="EMBL" id="JH413811">
    <property type="protein sequence ID" value="EHL31678.1"/>
    <property type="molecule type" value="Genomic_DNA"/>
</dbReference>
<dbReference type="InterPro" id="IPR022099">
    <property type="entry name" value="DUF3638"/>
</dbReference>
<dbReference type="OrthoDB" id="5653345at2"/>
<name>G9EM78_9GAMM</name>
<dbReference type="Pfam" id="PF12340">
    <property type="entry name" value="DUF3638"/>
    <property type="match status" value="1"/>
</dbReference>
<dbReference type="eggNOG" id="COG1196">
    <property type="taxonomic scope" value="Bacteria"/>
</dbReference>
<reference evidence="2 3" key="1">
    <citation type="journal article" date="2011" name="BMC Genomics">
        <title>Insight into cross-talk between intra-amoebal pathogens.</title>
        <authorList>
            <person name="Gimenez G."/>
            <person name="Bertelli C."/>
            <person name="Moliner C."/>
            <person name="Robert C."/>
            <person name="Raoult D."/>
            <person name="Fournier P.E."/>
            <person name="Greub G."/>
        </authorList>
    </citation>
    <scope>NUCLEOTIDE SEQUENCE [LARGE SCALE GENOMIC DNA]</scope>
    <source>
        <strain evidence="2 3">LLAP12</strain>
    </source>
</reference>
<evidence type="ECO:0000313" key="2">
    <source>
        <dbReference type="EMBL" id="EHL31678.1"/>
    </source>
</evidence>
<proteinExistence type="predicted"/>
<sequence>MTIDAVLFAHIHNDAFLSGTYKLQSNSFINAISYLNEYFDQLDKNGEIITPSYRKLLKNLAYLNQIEKDMQNINLDADTKPVADMVVKDLSDLPQQESLLIPGGWKNREGGHAMVYQFTKTADGYIFTVFNAGAGISQYHSKKSIRDKELYNPIKAWSIPTPTSATEKAELEHFIGRLLQARVPDSRHNIKKRVDENVLYEEILPRISYVNGKELDVGEDMPKYAYTGGQLSGTCTQRSLHQMLKINSPAGDYYQRFIFKFKLHSLQEYVAACLNGKQAFNNAVADQIYLAIDNSLKIVNSPGLFNAHEFQQNFATLTQLKKLVDQAGRSCIQTPIETPDVVSRFTLDDNPLAGSTLPLGSAASFSQKPYSVDSYNHLGLLYRLQKTIADIEKLDDPAIKYVHLEKLILSLPLTRNGLFDLLAYNSLQTMEDYQVFLKQMNSIQDALIRLRNSWLHQAEVPLFNHLSLCVLSLQVDAYEAIATSSREQVGGLPSFKHFTDMMMATLIDNHERDPFAATNNAQVDQRLIFLRRRFKEPAVYRDDDFFRYLKNILQTEPQLNNELANLYTILYSDDTSKLHVDIRKNGLQSLFMISLHIQKTRSLEAKFKPLIDKIQAHVDHESALRCAINPFFVQQLNSSNSLTFQYLHEQFRVIAPLYAVFTPYQPLSTTVMQDKYDLKDSPARDALDVDLSNKSAIRLERHIQAKTANAIQLTPSKATRVSQKVTTSDILARDYHHLRGNPTLQIALTVDYFTLHVSRLNDINNQRYVEANIFQPGLLLDVLTNPEFIPQFDRFLQTGKRFFAHNGQHTRESLFFFRLDFLVSRYFAQLNKQEGLTRLKKVQEDLIKQLPLSSEPDVLYVLQQDLFLATMARIEEGDTANELLEQAMQSYFYIMGHTNPSILEDTAHRVEVDTVVGKFKIFASQQPDQRVNEAVKRALVAAGMSLQFGLTGKFPNYSLAVNQGSVLHVDALKGKIFDKGFAKAGVPLTIRNHPLIKQLGLHHVQVCLTNHAGTYFILQGQEGDVHLFYKNNTLVVQKDWTINGKTARYELQALTNHHEAYYANQSGGAIQTDLPAILTDGAMNYWKQTTSIAGNGMLTRNNVPVYSIIGGRIIKPLDEQRLEMAYPVGVLKPDNRQLFNAFESNRFIIAYGDQDKAFVKLPRYGLSFKIDTSTQTVINEATEEEVVNIASPIHVSVAGLVLQGKGQQRVLVPVSRFYDLDFGVQSDFYPVVHDKRGVIAEDSLKELWQATPPAKEPQWNYQDSERYTSFQLVDGEPIADTAVDALYLAYMYLVTNQPEKAWKTLEDCTKRLGGLKGESAELQYIKWMCKDLPYIIDKHKNFEKTAIRNTPPFVACQLKAMSLLSDYLVQDRTFDLKAPDVSDNSANAEYAQLQYKEIDTFLQTLPGTIYQTFERFQTMGRHLEHQYQLSKIERKRLLDYYHQSLPSDFKPLGALGYEWTRLSLEALLEERKFLLAQEKTGELSFAEQERIAHIEQQLKKLKPIVSKSTALVLVAIDLSLPEAAAMKKASSGDAVYEKLMADSNGLSWEAYERAMTLLSSTMSDEDFVEHFPAYLRIALSNVNDITINVFRKPLLDFCTRTLLANRHIPLDKQNSQIPFLCNILYRAVYNNERLIKRHYNNFGDLVNIVRGYNVPALQVYQAKDVYAPLLAEPEQLIKEYEHQVPKPISTSALPKQSLSVQMGIDTQLASIDQYIVHYKKIQDALAQKLEVLGKEPVNSPEDEFAIEEDAGKKFIDAEKQKKELAKGLIEDMNLVHTVHESATKALAQLKLTTKMLWDEALNLANQGPEDFALAQIWTVEKESRARAILTHADLLSLYTRADFTYTIAKTGLSPQNAQKLHDAIHQALVQGICYQSAEKIRDKLHETAVNKDVSSAVVALDLLARSEIPALDVPAIVLLQHEEQILLHDRQVRALNELLAVPDKRHGFNEVIEKIIMGGGKSKVILPILAEMKAQGDNLVIVEVPQALLETNYEDLNRSSQRLYGKRAYRFDFNRDSNAAPERLEQIYKLFVEVMTNKSYLVTTGEAMQSLELKYLDLLLSDGKIDKVWEQQVYWLDKITSLVRHHGDCVIDEAHQGLSIKKRLNYTGTDTQPIGVDVIHNAIALFRLIDPQLIKEAPGFSPDYDWTDFKKELANKLLREGTSPLSQFIENARQRYGDGISAELIAYLTNTAKKMPVAVVQANLEEKETLAFFKQEITLLPQTLTRRLNEHYGASKRKGLSALERTLALPYAANNIVNERNRFGNQLESINYTVQMMLIKGVSTKLLTQRIEQWNATARKELFQNSALRHLDDTPTAKGFAHLARALGLTLTQVNLSDPEQLKKLHAHFQYNEALIFTILQEQSLGQIQQDSRTISSNSFNHIDLYRSAQAVSGTPSNHTTFHQRLKYNKASSLGTDGYIIEVLHNKKTRISGADYKDVYQFIEHILTRSQAPERTRAIIDICAKFQGVSNFFVAQELARFHRNTANKTIRHILYFDKDQVLCAIDINKPNKPIVLKTTDEKEISRLLGSTPEQRFTYYDQSHTLGTDIAQALQAHAFVLADEKTSLQAFLQGSMRMRGLGLEQTMEIIVSEKLKDIKRTELFKQFANIDNLNLLQDNLTAAKLQMTNLMRSRGLAIIRSVPAANAAKKRELAQIFNSFFADKPSVNFFELYGALNKPQATADILKHHQESLITRWHECIKLAQIMAGAEEEIKRGLQGIIANALPNCLQEYEAAEQSALAMEVEIQTEMQRETQMEVAAIHETFDPRLAETHVIDLRDAKIIYMEELSMSFYARPLNKVCFFEDKSDLFSNELRASINYASVYRGQKKDTGAFLKPALVVWYHIHQGMLHAMIVTPQEAEVIARVINTQQINNSWLATTQDTVVGGKRPQDILNDMRYQLLREQVRFFNGEVSNLLAQEGSLKWLKERTPEKLALFEKELMPYRPGSETDFPQLKTALSQTNTEGLIYIVQHRFDDLSKFNWKRFFPKFSAVQVAECSRVAQAFAYINQQWTKEKLDVGELQRQFDLPLNSLDYLHEHSMQLGVLHNIIMRLLQAGLNAHFLMGLHPNEFKVLEDYFGMPLCHLTQEFGEGVQADFKALLLLREHPLFQGGNSIDHIVCPILIQKATSAQDLQTVLKINYSSEVFAKQILGSQFCDETVVIALLDSSILINDAAWYLLITRFRTKTESELFISKILARPETMIPEYVVDFVLRQDSLNEAQLIKFAALAANETFFYKIFTHKLVSAKVRETLFSNSLFSPEKFLVYFLKNNTSDVDGLQAILKYPKFDVTVLENSVAAVKTPEMLLLLISHPQATTKMMLDAISHQGFSMQIARKIVERANNEVPVLVKLIKIVHLRCRLAVAGSEWEQCFISLCKHCQQNKQMKVLNTTLSNMSLSTVLQVKLLTIFGKDIAAGLQLRTLINEVDETELKLLVDPEKTGAMNEDLLLLLVERCQAGDLIDKLLARSDMTDNVIGALLNKTTLSEGQLVQMLKTPHLSDENYQRIYTHQAAGEEVRDALYDVLTPQYLLAHLTGNPFIPNTELLKILKHPTAVTTDVLHAMLQLSSLNEAVRLAIAEHSQADNDTLHKLISDPHFTVDLAESILDRAELDEMVLESLGRQLFKKCAIDPENNLTWEALFLQTLLLGNKNFALSLINICPLNSRLGFGALRILGDDILEHLPFDEMVHEANEDELEELVTLDTVYSESYMHKLVNQVQNSVQIDRLLGRPEMTSSLADTLLTKPNYSGKIGSWDWLTEKQLLLVLNRTNDFDSLQCALTHKNLSEAARKTWLATIRKQHAQRSTTNAPQEQILIALESLRVLACKHVVTGLKKPQYATAAQTAFTLYQTLRKETDACFAETKPNLKTYQQRCQQAINDAEPVLGTHRGYKQALLDILNVILAYITFNPPKKGEKWRFFEADTDSIKQVKKSVDGINKLEAEPDESEKNKPSVGG</sequence>
<dbReference type="Proteomes" id="UP000002770">
    <property type="component" value="Unassembled WGS sequence"/>
</dbReference>
<protein>
    <recommendedName>
        <fullName evidence="1">DUF3638 domain-containing protein</fullName>
    </recommendedName>
</protein>
<dbReference type="HOGENOM" id="CLU_223788_0_0_6"/>
<keyword evidence="3" id="KW-1185">Reference proteome</keyword>
<evidence type="ECO:0000259" key="1">
    <source>
        <dbReference type="Pfam" id="PF12340"/>
    </source>
</evidence>
<dbReference type="InParanoid" id="G9EM78"/>
<gene>
    <name evidence="2" type="ORF">LDG_6342</name>
</gene>
<dbReference type="STRING" id="658187.LDG_6342"/>
<accession>G9EM78</accession>
<evidence type="ECO:0000313" key="3">
    <source>
        <dbReference type="Proteomes" id="UP000002770"/>
    </source>
</evidence>
<organism evidence="2 3">
    <name type="scientific">Legionella drancourtii LLAP12</name>
    <dbReference type="NCBI Taxonomy" id="658187"/>
    <lineage>
        <taxon>Bacteria</taxon>
        <taxon>Pseudomonadati</taxon>
        <taxon>Pseudomonadota</taxon>
        <taxon>Gammaproteobacteria</taxon>
        <taxon>Legionellales</taxon>
        <taxon>Legionellaceae</taxon>
        <taxon>Legionella</taxon>
    </lineage>
</organism>